<feature type="region of interest" description="Disordered" evidence="2">
    <location>
        <begin position="1"/>
        <end position="24"/>
    </location>
</feature>
<evidence type="ECO:0000313" key="3">
    <source>
        <dbReference type="EMBL" id="KAF2030716.1"/>
    </source>
</evidence>
<name>A0A9P4H9E5_9PLEO</name>
<sequence length="586" mass="67296">MEEQHTTPLHPGAQHPPALQDDPPDVKVYVLIRTSTTRVADSDITTPWYQVSDIGANGMPDSIPEDPINHRYSTIQVRRLARQTEELWNGKIEYSKNANDTLTMLDYAHTSEEAEQHCNDAMKDLTKRCVCHAPWWFLRHVRCRFSWWNCALKRDGEAYVKHEHGEDVWYWFAIVEVKLSPMKTYAPDPQSDAGKERLVNIDDRLKMWRRKVKREEEKTEEDSEEEMERKLRMGIVEGGDVDDEEIMSRRASVHCGDLMVLWDVMKDAIVITFKYSATIRRGIAVMRRGSVLDYAFDINMVKSLVSLSTNLFRRTGDGSRESTMGLESLKGQTTPRLVTLPSYMLVIERESSWRYDGFFPNRREGDDVVGLPGKHIYFASPRRPPKFRFGRKCENEMIDILEVGEERDTPAQIIDSVQYDKSLIIRGLLIGTIDWSSDPVPAGVIPRRAFERFGWDFSVSTKNSHNMPDHLGQTLVIGRAPDNGELPPYYRRACWSYLTEHSLNGNLYTTRFLDDEEFNGQESPAQEYLRRVLNATFNRVCLTGTSPSVCKDKLYGLGPPKTRIGDIIAVLYGCSVPVILHPHPPY</sequence>
<comment type="caution">
    <text evidence="3">The sequence shown here is derived from an EMBL/GenBank/DDBJ whole genome shotgun (WGS) entry which is preliminary data.</text>
</comment>
<keyword evidence="1" id="KW-0175">Coiled coil</keyword>
<feature type="coiled-coil region" evidence="1">
    <location>
        <begin position="198"/>
        <end position="233"/>
    </location>
</feature>
<evidence type="ECO:0000256" key="1">
    <source>
        <dbReference type="SAM" id="Coils"/>
    </source>
</evidence>
<proteinExistence type="predicted"/>
<accession>A0A9P4H9E5</accession>
<organism evidence="3 4">
    <name type="scientific">Setomelanomma holmii</name>
    <dbReference type="NCBI Taxonomy" id="210430"/>
    <lineage>
        <taxon>Eukaryota</taxon>
        <taxon>Fungi</taxon>
        <taxon>Dikarya</taxon>
        <taxon>Ascomycota</taxon>
        <taxon>Pezizomycotina</taxon>
        <taxon>Dothideomycetes</taxon>
        <taxon>Pleosporomycetidae</taxon>
        <taxon>Pleosporales</taxon>
        <taxon>Pleosporineae</taxon>
        <taxon>Phaeosphaeriaceae</taxon>
        <taxon>Setomelanomma</taxon>
    </lineage>
</organism>
<keyword evidence="4" id="KW-1185">Reference proteome</keyword>
<dbReference type="EMBL" id="ML978187">
    <property type="protein sequence ID" value="KAF2030716.1"/>
    <property type="molecule type" value="Genomic_DNA"/>
</dbReference>
<dbReference type="OrthoDB" id="3477286at2759"/>
<gene>
    <name evidence="3" type="ORF">EK21DRAFT_88634</name>
</gene>
<protein>
    <submittedName>
        <fullName evidence="3">Uncharacterized protein</fullName>
    </submittedName>
</protein>
<dbReference type="AlphaFoldDB" id="A0A9P4H9E5"/>
<evidence type="ECO:0000313" key="4">
    <source>
        <dbReference type="Proteomes" id="UP000799777"/>
    </source>
</evidence>
<dbReference type="Proteomes" id="UP000799777">
    <property type="component" value="Unassembled WGS sequence"/>
</dbReference>
<reference evidence="3" key="1">
    <citation type="journal article" date="2020" name="Stud. Mycol.">
        <title>101 Dothideomycetes genomes: a test case for predicting lifestyles and emergence of pathogens.</title>
        <authorList>
            <person name="Haridas S."/>
            <person name="Albert R."/>
            <person name="Binder M."/>
            <person name="Bloem J."/>
            <person name="Labutti K."/>
            <person name="Salamov A."/>
            <person name="Andreopoulos B."/>
            <person name="Baker S."/>
            <person name="Barry K."/>
            <person name="Bills G."/>
            <person name="Bluhm B."/>
            <person name="Cannon C."/>
            <person name="Castanera R."/>
            <person name="Culley D."/>
            <person name="Daum C."/>
            <person name="Ezra D."/>
            <person name="Gonzalez J."/>
            <person name="Henrissat B."/>
            <person name="Kuo A."/>
            <person name="Liang C."/>
            <person name="Lipzen A."/>
            <person name="Lutzoni F."/>
            <person name="Magnuson J."/>
            <person name="Mondo S."/>
            <person name="Nolan M."/>
            <person name="Ohm R."/>
            <person name="Pangilinan J."/>
            <person name="Park H.-J."/>
            <person name="Ramirez L."/>
            <person name="Alfaro M."/>
            <person name="Sun H."/>
            <person name="Tritt A."/>
            <person name="Yoshinaga Y."/>
            <person name="Zwiers L.-H."/>
            <person name="Turgeon B."/>
            <person name="Goodwin S."/>
            <person name="Spatafora J."/>
            <person name="Crous P."/>
            <person name="Grigoriev I."/>
        </authorList>
    </citation>
    <scope>NUCLEOTIDE SEQUENCE</scope>
    <source>
        <strain evidence="3">CBS 110217</strain>
    </source>
</reference>
<evidence type="ECO:0000256" key="2">
    <source>
        <dbReference type="SAM" id="MobiDB-lite"/>
    </source>
</evidence>